<feature type="domain" description="Helix-turn-helix type 11" evidence="3">
    <location>
        <begin position="6"/>
        <end position="59"/>
    </location>
</feature>
<dbReference type="PIRSF" id="PIRSF037847">
    <property type="entry name" value="NiaR"/>
    <property type="match status" value="1"/>
</dbReference>
<dbReference type="Proteomes" id="UP000279029">
    <property type="component" value="Chromosome"/>
</dbReference>
<reference evidence="4 5" key="1">
    <citation type="submission" date="2018-09" db="EMBL/GenBank/DDBJ databases">
        <authorList>
            <person name="Postec A."/>
        </authorList>
    </citation>
    <scope>NUCLEOTIDE SEQUENCE [LARGE SCALE GENOMIC DNA]</scope>
    <source>
        <strain evidence="4">70B-A</strain>
    </source>
</reference>
<organism evidence="4 5">
    <name type="scientific">Petrocella atlantisensis</name>
    <dbReference type="NCBI Taxonomy" id="2173034"/>
    <lineage>
        <taxon>Bacteria</taxon>
        <taxon>Bacillati</taxon>
        <taxon>Bacillota</taxon>
        <taxon>Clostridia</taxon>
        <taxon>Lachnospirales</taxon>
        <taxon>Vallitaleaceae</taxon>
        <taxon>Petrocella</taxon>
    </lineage>
</organism>
<dbReference type="InterPro" id="IPR004173">
    <property type="entry name" value="3H_domain"/>
</dbReference>
<dbReference type="Pfam" id="PF08279">
    <property type="entry name" value="HTH_11"/>
    <property type="match status" value="1"/>
</dbReference>
<dbReference type="Pfam" id="PF02829">
    <property type="entry name" value="3H"/>
    <property type="match status" value="1"/>
</dbReference>
<dbReference type="Gene3D" id="3.30.1340.20">
    <property type="entry name" value="3H domain"/>
    <property type="match status" value="1"/>
</dbReference>
<feature type="binding site" evidence="1">
    <location>
        <position position="84"/>
    </location>
    <ligand>
        <name>Ni(2+)</name>
        <dbReference type="ChEBI" id="CHEBI:49786"/>
    </ligand>
</feature>
<dbReference type="PANTHER" id="PTHR40068:SF1">
    <property type="entry name" value="TRANSCRIPTION REPRESSOR NIAR-RELATED"/>
    <property type="match status" value="1"/>
</dbReference>
<keyword evidence="1" id="KW-0479">Metal-binding</keyword>
<evidence type="ECO:0000256" key="1">
    <source>
        <dbReference type="PIRSR" id="PIRSR037847-1"/>
    </source>
</evidence>
<feature type="domain" description="3H" evidence="2">
    <location>
        <begin position="72"/>
        <end position="168"/>
    </location>
</feature>
<dbReference type="RefSeq" id="WP_125137060.1">
    <property type="nucleotide sequence ID" value="NZ_LR130778.1"/>
</dbReference>
<gene>
    <name evidence="4" type="primary">niaR</name>
    <name evidence="4" type="ORF">PATL70BA_1919</name>
</gene>
<feature type="binding site" evidence="1">
    <location>
        <position position="143"/>
    </location>
    <ligand>
        <name>Ni(2+)</name>
        <dbReference type="ChEBI" id="CHEBI:49786"/>
    </ligand>
</feature>
<evidence type="ECO:0000259" key="3">
    <source>
        <dbReference type="Pfam" id="PF08279"/>
    </source>
</evidence>
<dbReference type="InterPro" id="IPR013196">
    <property type="entry name" value="HTH_11"/>
</dbReference>
<dbReference type="InterPro" id="IPR036388">
    <property type="entry name" value="WH-like_DNA-bd_sf"/>
</dbReference>
<dbReference type="OrthoDB" id="9792661at2"/>
<feature type="binding site" evidence="1">
    <location>
        <position position="76"/>
    </location>
    <ligand>
        <name>Ni(2+)</name>
        <dbReference type="ChEBI" id="CHEBI:49786"/>
    </ligand>
</feature>
<sequence>MDGLERRDRIMEVLRESTQAITGTQMAKMFEVSRQVIVQDIALLRAQGVEIISTSEGYRIYKVKTDTYKRVFCVKHPEDAIEDELYIVVDNGGLLLNTIVSHLAYGEISVDMHLGSRRQVNDFLIRTLSKEFVPLMTLTKGNHYHTVEAKSESILDVIENELRQKGYLVEE</sequence>
<keyword evidence="5" id="KW-1185">Reference proteome</keyword>
<proteinExistence type="predicted"/>
<evidence type="ECO:0000259" key="2">
    <source>
        <dbReference type="Pfam" id="PF02829"/>
    </source>
</evidence>
<evidence type="ECO:0000313" key="5">
    <source>
        <dbReference type="Proteomes" id="UP000279029"/>
    </source>
</evidence>
<dbReference type="AlphaFoldDB" id="A0A3P7P2T1"/>
<feature type="binding site" evidence="1">
    <location>
        <position position="145"/>
    </location>
    <ligand>
        <name>Ni(2+)</name>
        <dbReference type="ChEBI" id="CHEBI:49786"/>
    </ligand>
</feature>
<keyword evidence="1" id="KW-0533">Nickel</keyword>
<dbReference type="EMBL" id="LR130778">
    <property type="protein sequence ID" value="VDN47810.1"/>
    <property type="molecule type" value="Genomic_DNA"/>
</dbReference>
<name>A0A3P7P2T1_9FIRM</name>
<dbReference type="InterPro" id="IPR026043">
    <property type="entry name" value="NadR"/>
</dbReference>
<accession>A0A3P7P2T1</accession>
<protein>
    <submittedName>
        <fullName evidence="4">Putative transcription repressor NiaR</fullName>
    </submittedName>
</protein>
<dbReference type="SUPFAM" id="SSF46785">
    <property type="entry name" value="Winged helix' DNA-binding domain"/>
    <property type="match status" value="1"/>
</dbReference>
<dbReference type="SUPFAM" id="SSF75500">
    <property type="entry name" value="Putative transcriptional regulator TM1602, C-terminal domain"/>
    <property type="match status" value="1"/>
</dbReference>
<evidence type="ECO:0000313" key="4">
    <source>
        <dbReference type="EMBL" id="VDN47810.1"/>
    </source>
</evidence>
<dbReference type="KEGG" id="cbar:PATL70BA_1919"/>
<dbReference type="Gene3D" id="1.10.10.10">
    <property type="entry name" value="Winged helix-like DNA-binding domain superfamily/Winged helix DNA-binding domain"/>
    <property type="match status" value="1"/>
</dbReference>
<dbReference type="GO" id="GO:0046872">
    <property type="term" value="F:metal ion binding"/>
    <property type="evidence" value="ECO:0007669"/>
    <property type="project" value="UniProtKB-KW"/>
</dbReference>
<dbReference type="InterPro" id="IPR035922">
    <property type="entry name" value="3H_dom_sf"/>
</dbReference>
<dbReference type="PANTHER" id="PTHR40068">
    <property type="entry name" value="TRANSCRIPTION REPRESSOR NIAR-RELATED"/>
    <property type="match status" value="1"/>
</dbReference>
<dbReference type="InterPro" id="IPR036390">
    <property type="entry name" value="WH_DNA-bd_sf"/>
</dbReference>